<dbReference type="GO" id="GO:0030313">
    <property type="term" value="C:cell envelope"/>
    <property type="evidence" value="ECO:0007669"/>
    <property type="project" value="UniProtKB-SubCell"/>
</dbReference>
<dbReference type="GO" id="GO:0004601">
    <property type="term" value="F:peroxidase activity"/>
    <property type="evidence" value="ECO:0007669"/>
    <property type="project" value="UniProtKB-KW"/>
</dbReference>
<dbReference type="SUPFAM" id="SSF52833">
    <property type="entry name" value="Thioredoxin-like"/>
    <property type="match status" value="1"/>
</dbReference>
<gene>
    <name evidence="6" type="ORF">HMPREF0663_12397</name>
</gene>
<proteinExistence type="predicted"/>
<dbReference type="Proteomes" id="UP000005580">
    <property type="component" value="Unassembled WGS sequence"/>
</dbReference>
<dbReference type="Pfam" id="PF13905">
    <property type="entry name" value="Thioredoxin_8"/>
    <property type="match status" value="1"/>
</dbReference>
<dbReference type="Gene3D" id="3.40.30.10">
    <property type="entry name" value="Glutaredoxin"/>
    <property type="match status" value="1"/>
</dbReference>
<keyword evidence="4" id="KW-0676">Redox-active center</keyword>
<feature type="domain" description="Thioredoxin" evidence="5">
    <location>
        <begin position="1"/>
        <end position="130"/>
    </location>
</feature>
<evidence type="ECO:0000256" key="3">
    <source>
        <dbReference type="ARBA" id="ARBA00023157"/>
    </source>
</evidence>
<comment type="subcellular location">
    <subcellularLocation>
        <location evidence="1">Cell envelope</location>
    </subcellularLocation>
</comment>
<dbReference type="InterPro" id="IPR012336">
    <property type="entry name" value="Thioredoxin-like_fold"/>
</dbReference>
<evidence type="ECO:0000256" key="4">
    <source>
        <dbReference type="ARBA" id="ARBA00023284"/>
    </source>
</evidence>
<evidence type="ECO:0000313" key="7">
    <source>
        <dbReference type="Proteomes" id="UP000005580"/>
    </source>
</evidence>
<reference evidence="6" key="1">
    <citation type="submission" date="2011-01" db="EMBL/GenBank/DDBJ databases">
        <authorList>
            <person name="Muzny D."/>
            <person name="Qin X."/>
            <person name="Buhay C."/>
            <person name="Dugan-Rocha S."/>
            <person name="Ding Y."/>
            <person name="Chen G."/>
            <person name="Hawes A."/>
            <person name="Holder M."/>
            <person name="Jhangiani S."/>
            <person name="Johnson A."/>
            <person name="Khan Z."/>
            <person name="Li Z."/>
            <person name="Liu W."/>
            <person name="Liu X."/>
            <person name="Perez L."/>
            <person name="Shen H."/>
            <person name="Wang Q."/>
            <person name="Watt J."/>
            <person name="Xi L."/>
            <person name="Xin Y."/>
            <person name="Zhou J."/>
            <person name="Deng J."/>
            <person name="Jiang H."/>
            <person name="Liu Y."/>
            <person name="Qu J."/>
            <person name="Song X.-Z."/>
            <person name="Zhang L."/>
            <person name="Villasana D."/>
            <person name="Johnson A."/>
            <person name="Liu J."/>
            <person name="Liyanage D."/>
            <person name="Lorensuhewa L."/>
            <person name="Robinson T."/>
            <person name="Song A."/>
            <person name="Song B.-B."/>
            <person name="Dinh H."/>
            <person name="Thornton R."/>
            <person name="Coyle M."/>
            <person name="Francisco L."/>
            <person name="Jackson L."/>
            <person name="Javaid M."/>
            <person name="Korchina V."/>
            <person name="Kovar C."/>
            <person name="Mata R."/>
            <person name="Mathew T."/>
            <person name="Ngo R."/>
            <person name="Nguyen L."/>
            <person name="Nguyen N."/>
            <person name="Okwuonu G."/>
            <person name="Ongeri F."/>
            <person name="Pham C."/>
            <person name="Simmons D."/>
            <person name="Wilczek-Boney K."/>
            <person name="Hale W."/>
            <person name="Jakkamsetti A."/>
            <person name="Pham P."/>
            <person name="Ruth R."/>
            <person name="San Lucas F."/>
            <person name="Warren J."/>
            <person name="Zhang J."/>
            <person name="Zhao Z."/>
            <person name="Zhou C."/>
            <person name="Zhu D."/>
            <person name="Lee S."/>
            <person name="Bess C."/>
            <person name="Blankenburg K."/>
            <person name="Forbes L."/>
            <person name="Fu Q."/>
            <person name="Gubbala S."/>
            <person name="Hirani K."/>
            <person name="Jayaseelan J.C."/>
            <person name="Lara F."/>
            <person name="Munidasa M."/>
            <person name="Palculict T."/>
            <person name="Patil S."/>
            <person name="Pu L.-L."/>
            <person name="Saada N."/>
            <person name="Tang L."/>
            <person name="Weissenberger G."/>
            <person name="Zhu Y."/>
            <person name="Hemphill L."/>
            <person name="Shang Y."/>
            <person name="Youmans B."/>
            <person name="Ayvaz T."/>
            <person name="Ross M."/>
            <person name="Santibanez J."/>
            <person name="Aqrawi P."/>
            <person name="Gross S."/>
            <person name="Joshi V."/>
            <person name="Fowler G."/>
            <person name="Nazareth L."/>
            <person name="Reid J."/>
            <person name="Worley K."/>
            <person name="Petrosino J."/>
            <person name="Highlander S."/>
            <person name="Gibbs R."/>
        </authorList>
    </citation>
    <scope>NUCLEOTIDE SEQUENCE [LARGE SCALE GENOMIC DNA]</scope>
    <source>
        <strain evidence="6">ATCC 33269</strain>
    </source>
</reference>
<dbReference type="EMBL" id="AEPE02000006">
    <property type="protein sequence ID" value="EFZ36330.1"/>
    <property type="molecule type" value="Genomic_DNA"/>
</dbReference>
<evidence type="ECO:0000259" key="5">
    <source>
        <dbReference type="PROSITE" id="PS51352"/>
    </source>
</evidence>
<dbReference type="InterPro" id="IPR013766">
    <property type="entry name" value="Thioredoxin_domain"/>
</dbReference>
<keyword evidence="3" id="KW-1015">Disulfide bond</keyword>
<keyword evidence="7" id="KW-1185">Reference proteome</keyword>
<evidence type="ECO:0000313" key="6">
    <source>
        <dbReference type="EMBL" id="EFZ36330.1"/>
    </source>
</evidence>
<sequence length="130" mass="14370">MNHIGGGSISVRDEISKHKITVIDFWASWCGPCMQEAPYMVDLYNKYSDKGLGIIGISLDKDEQSWKNAVKRMHMNWTHISDLQGWNNAAAQMLGITSIPFTIVVNSEGAILTAGLRGEELATFVASKLQ</sequence>
<dbReference type="EC" id="1.11.1.15" evidence="6"/>
<dbReference type="PANTHER" id="PTHR42852">
    <property type="entry name" value="THIOL:DISULFIDE INTERCHANGE PROTEIN DSBE"/>
    <property type="match status" value="1"/>
</dbReference>
<protein>
    <submittedName>
        <fullName evidence="6">Antioxidant, AhpC/TSA family</fullName>
        <ecNumber evidence="6">1.11.1.15</ecNumber>
    </submittedName>
</protein>
<dbReference type="PROSITE" id="PS51352">
    <property type="entry name" value="THIOREDOXIN_2"/>
    <property type="match status" value="1"/>
</dbReference>
<accession>E7RSX9</accession>
<name>E7RSX9_9BACT</name>
<dbReference type="InterPro" id="IPR050553">
    <property type="entry name" value="Thioredoxin_ResA/DsbE_sf"/>
</dbReference>
<dbReference type="InterPro" id="IPR036249">
    <property type="entry name" value="Thioredoxin-like_sf"/>
</dbReference>
<keyword evidence="6" id="KW-0575">Peroxidase</keyword>
<dbReference type="STRING" id="28134.SAMN05444288_0932"/>
<dbReference type="eggNOG" id="COG0526">
    <property type="taxonomic scope" value="Bacteria"/>
</dbReference>
<dbReference type="GO" id="GO:0017004">
    <property type="term" value="P:cytochrome complex assembly"/>
    <property type="evidence" value="ECO:0007669"/>
    <property type="project" value="UniProtKB-KW"/>
</dbReference>
<evidence type="ECO:0000256" key="2">
    <source>
        <dbReference type="ARBA" id="ARBA00022748"/>
    </source>
</evidence>
<evidence type="ECO:0000256" key="1">
    <source>
        <dbReference type="ARBA" id="ARBA00004196"/>
    </source>
</evidence>
<organism evidence="6 7">
    <name type="scientific">Hoylesella oralis ATCC 33269</name>
    <dbReference type="NCBI Taxonomy" id="873533"/>
    <lineage>
        <taxon>Bacteria</taxon>
        <taxon>Pseudomonadati</taxon>
        <taxon>Bacteroidota</taxon>
        <taxon>Bacteroidia</taxon>
        <taxon>Bacteroidales</taxon>
        <taxon>Prevotellaceae</taxon>
        <taxon>Hoylesella</taxon>
    </lineage>
</organism>
<dbReference type="HOGENOM" id="CLU_042529_7_1_10"/>
<dbReference type="CDD" id="cd02966">
    <property type="entry name" value="TlpA_like_family"/>
    <property type="match status" value="1"/>
</dbReference>
<dbReference type="PANTHER" id="PTHR42852:SF6">
    <property type="entry name" value="THIOL:DISULFIDE INTERCHANGE PROTEIN DSBE"/>
    <property type="match status" value="1"/>
</dbReference>
<comment type="caution">
    <text evidence="6">The sequence shown here is derived from an EMBL/GenBank/DDBJ whole genome shotgun (WGS) entry which is preliminary data.</text>
</comment>
<dbReference type="InterPro" id="IPR017937">
    <property type="entry name" value="Thioredoxin_CS"/>
</dbReference>
<keyword evidence="2" id="KW-0201">Cytochrome c-type biogenesis</keyword>
<dbReference type="AlphaFoldDB" id="E7RSX9"/>
<dbReference type="PROSITE" id="PS00194">
    <property type="entry name" value="THIOREDOXIN_1"/>
    <property type="match status" value="1"/>
</dbReference>
<keyword evidence="6" id="KW-0560">Oxidoreductase</keyword>